<feature type="transmembrane region" description="Helical" evidence="1">
    <location>
        <begin position="54"/>
        <end position="75"/>
    </location>
</feature>
<reference evidence="2 3" key="3">
    <citation type="journal article" date="2012" name="BMC Genomics">
        <title>Genome-wide dynamic transcriptional profiling in clostridium beijerinckii NCIMB 8052 using single-nucleotide resolution RNA-Seq.</title>
        <authorList>
            <person name="Wang Y."/>
            <person name="Li X."/>
            <person name="Mao Y."/>
            <person name="Blaschek H.P."/>
        </authorList>
    </citation>
    <scope>NUCLEOTIDE SEQUENCE [LARGE SCALE GENOMIC DNA]</scope>
    <source>
        <strain evidence="3">ATCC 51743 / NCIMB 8052</strain>
    </source>
</reference>
<reference evidence="2 3" key="2">
    <citation type="journal article" date="2011" name="BMC Genomics">
        <title>Single-nucleotide resolution analysis of the transcriptome structure of Clostridium beijerinckii NCIMB 8052 using RNA-Seq.</title>
        <authorList>
            <person name="Wang Y."/>
            <person name="Li X."/>
            <person name="Mao Y."/>
            <person name="Blaschek H.P."/>
        </authorList>
    </citation>
    <scope>NUCLEOTIDE SEQUENCE [LARGE SCALE GENOMIC DNA]</scope>
    <source>
        <strain evidence="3">ATCC 51743 / NCIMB 8052</strain>
    </source>
</reference>
<dbReference type="KEGG" id="cbe:Cbei_3337"/>
<name>A6LYN4_CLOB8</name>
<dbReference type="HOGENOM" id="CLU_2407983_0_0_9"/>
<dbReference type="AlphaFoldDB" id="A6LYN4"/>
<gene>
    <name evidence="2" type="ordered locus">Cbei_3337</name>
</gene>
<keyword evidence="1" id="KW-0812">Transmembrane</keyword>
<evidence type="ECO:0000313" key="2">
    <source>
        <dbReference type="EMBL" id="ABR35464.1"/>
    </source>
</evidence>
<evidence type="ECO:0000313" key="3">
    <source>
        <dbReference type="Proteomes" id="UP000000565"/>
    </source>
</evidence>
<keyword evidence="1" id="KW-1133">Transmembrane helix</keyword>
<dbReference type="RefSeq" id="WP_012059515.1">
    <property type="nucleotide sequence ID" value="NC_009617.1"/>
</dbReference>
<organism evidence="2 3">
    <name type="scientific">Clostridium beijerinckii (strain ATCC 51743 / NCIMB 8052)</name>
    <name type="common">Clostridium acetobutylicum</name>
    <dbReference type="NCBI Taxonomy" id="290402"/>
    <lineage>
        <taxon>Bacteria</taxon>
        <taxon>Bacillati</taxon>
        <taxon>Bacillota</taxon>
        <taxon>Clostridia</taxon>
        <taxon>Eubacteriales</taxon>
        <taxon>Clostridiaceae</taxon>
        <taxon>Clostridium</taxon>
    </lineage>
</organism>
<reference evidence="2 3" key="1">
    <citation type="submission" date="2007-06" db="EMBL/GenBank/DDBJ databases">
        <title>Complete sequence of Clostridium beijerinckii NCIMB 8052.</title>
        <authorList>
            <consortium name="US DOE Joint Genome Institute"/>
            <person name="Copeland A."/>
            <person name="Lucas S."/>
            <person name="Lapidus A."/>
            <person name="Barry K."/>
            <person name="Detter J.C."/>
            <person name="Glavina del Rio T."/>
            <person name="Hammon N."/>
            <person name="Israni S."/>
            <person name="Dalin E."/>
            <person name="Tice H."/>
            <person name="Pitluck S."/>
            <person name="Sims D."/>
            <person name="Brettin T."/>
            <person name="Bruce D."/>
            <person name="Tapia R."/>
            <person name="Brainard J."/>
            <person name="Schmutz J."/>
            <person name="Larimer F."/>
            <person name="Land M."/>
            <person name="Hauser L."/>
            <person name="Kyrpides N."/>
            <person name="Mikhailova N."/>
            <person name="Bennet G."/>
            <person name="Cann I."/>
            <person name="Chen J.-S."/>
            <person name="Contreras A.L."/>
            <person name="Jones D."/>
            <person name="Kashket E."/>
            <person name="Mitchell W."/>
            <person name="Stoddard S."/>
            <person name="Schwarz W."/>
            <person name="Qureshi N."/>
            <person name="Young M."/>
            <person name="Shi Z."/>
            <person name="Ezeji T."/>
            <person name="White B."/>
            <person name="Blaschek H."/>
            <person name="Richardson P."/>
        </authorList>
    </citation>
    <scope>NUCLEOTIDE SEQUENCE [LARGE SCALE GENOMIC DNA]</scope>
    <source>
        <strain evidence="3">ATCC 51743 / NCIMB 8052</strain>
    </source>
</reference>
<protein>
    <submittedName>
        <fullName evidence="2">Uncharacterized protein</fullName>
    </submittedName>
</protein>
<dbReference type="eggNOG" id="COG2814">
    <property type="taxonomic scope" value="Bacteria"/>
</dbReference>
<keyword evidence="1" id="KW-0472">Membrane</keyword>
<dbReference type="Proteomes" id="UP000000565">
    <property type="component" value="Chromosome"/>
</dbReference>
<proteinExistence type="predicted"/>
<sequence length="92" mass="10423">MVDKLIKDKEDTVLASVPDKMKPSIEENFNTQTKEIYKVLDDMTVIKNDESNKVYNKCFLLTAIIAILGLAAVPFNKMKETELGKTKPEFVV</sequence>
<evidence type="ECO:0000256" key="1">
    <source>
        <dbReference type="SAM" id="Phobius"/>
    </source>
</evidence>
<accession>A6LYN4</accession>
<dbReference type="EMBL" id="CP000721">
    <property type="protein sequence ID" value="ABR35464.1"/>
    <property type="molecule type" value="Genomic_DNA"/>
</dbReference>